<keyword evidence="4" id="KW-0804">Transcription</keyword>
<dbReference type="SUPFAM" id="SSF47459">
    <property type="entry name" value="HLH, helix-loop-helix DNA-binding domain"/>
    <property type="match status" value="1"/>
</dbReference>
<keyword evidence="5" id="KW-0539">Nucleus</keyword>
<dbReference type="InterPro" id="IPR011598">
    <property type="entry name" value="bHLH_dom"/>
</dbReference>
<dbReference type="InterPro" id="IPR026052">
    <property type="entry name" value="DNA-bd_prot-inh"/>
</dbReference>
<evidence type="ECO:0000256" key="4">
    <source>
        <dbReference type="ARBA" id="ARBA00023163"/>
    </source>
</evidence>
<sequence length="202" mass="22513">MNKQSLSSNSLQFETKSLKSPNEKMVIHNRHSPINGSRIKMLTANQLRQRQLDRQEMQSLLAKLKQLVPGIPKHRRCSKLEIIQHVIDYIFDLQTALEQHPIASSLAATAFATADFVAVTTNSNIQSHSTNSISDQSTSQLATANVSCDRYLSMTTTVSLNSNSHEMANISLQPSHHQSYQQSQLPQRIPGSNRQPLASIVL</sequence>
<dbReference type="PANTHER" id="PTHR11723:SF17">
    <property type="entry name" value="PROTEIN EXTRA-MACROCHAETAE"/>
    <property type="match status" value="1"/>
</dbReference>
<feature type="region of interest" description="Disordered" evidence="6">
    <location>
        <begin position="173"/>
        <end position="192"/>
    </location>
</feature>
<dbReference type="GO" id="GO:0030154">
    <property type="term" value="P:cell differentiation"/>
    <property type="evidence" value="ECO:0007669"/>
    <property type="project" value="TreeGrafter"/>
</dbReference>
<comment type="subcellular location">
    <subcellularLocation>
        <location evidence="1">Nucleus</location>
    </subcellularLocation>
</comment>
<feature type="domain" description="BHLH" evidence="7">
    <location>
        <begin position="41"/>
        <end position="93"/>
    </location>
</feature>
<dbReference type="Gene3D" id="4.10.280.10">
    <property type="entry name" value="Helix-loop-helix DNA-binding domain"/>
    <property type="match status" value="1"/>
</dbReference>
<dbReference type="SMART" id="SM00353">
    <property type="entry name" value="HLH"/>
    <property type="match status" value="1"/>
</dbReference>
<evidence type="ECO:0000256" key="3">
    <source>
        <dbReference type="ARBA" id="ARBA00023015"/>
    </source>
</evidence>
<organism evidence="8 9">
    <name type="scientific">Dermatophagoides farinae</name>
    <name type="common">American house dust mite</name>
    <dbReference type="NCBI Taxonomy" id="6954"/>
    <lineage>
        <taxon>Eukaryota</taxon>
        <taxon>Metazoa</taxon>
        <taxon>Ecdysozoa</taxon>
        <taxon>Arthropoda</taxon>
        <taxon>Chelicerata</taxon>
        <taxon>Arachnida</taxon>
        <taxon>Acari</taxon>
        <taxon>Acariformes</taxon>
        <taxon>Sarcoptiformes</taxon>
        <taxon>Astigmata</taxon>
        <taxon>Psoroptidia</taxon>
        <taxon>Analgoidea</taxon>
        <taxon>Pyroglyphidae</taxon>
        <taxon>Dermatophagoidinae</taxon>
        <taxon>Dermatophagoides</taxon>
    </lineage>
</organism>
<evidence type="ECO:0000313" key="9">
    <source>
        <dbReference type="Proteomes" id="UP000790347"/>
    </source>
</evidence>
<dbReference type="GO" id="GO:0032922">
    <property type="term" value="P:circadian regulation of gene expression"/>
    <property type="evidence" value="ECO:0007669"/>
    <property type="project" value="TreeGrafter"/>
</dbReference>
<dbReference type="Proteomes" id="UP000790347">
    <property type="component" value="Unassembled WGS sequence"/>
</dbReference>
<reference evidence="8" key="1">
    <citation type="submission" date="2013-05" db="EMBL/GenBank/DDBJ databases">
        <authorList>
            <person name="Yim A.K.Y."/>
            <person name="Chan T.F."/>
            <person name="Ji K.M."/>
            <person name="Liu X.Y."/>
            <person name="Zhou J.W."/>
            <person name="Li R.Q."/>
            <person name="Yang K.Y."/>
            <person name="Li J."/>
            <person name="Li M."/>
            <person name="Law P.T.W."/>
            <person name="Wu Y.L."/>
            <person name="Cai Z.L."/>
            <person name="Qin H."/>
            <person name="Bao Y."/>
            <person name="Leung R.K.K."/>
            <person name="Ng P.K.S."/>
            <person name="Zou J."/>
            <person name="Zhong X.J."/>
            <person name="Ran P.X."/>
            <person name="Zhong N.S."/>
            <person name="Liu Z.G."/>
            <person name="Tsui S.K.W."/>
        </authorList>
    </citation>
    <scope>NUCLEOTIDE SEQUENCE</scope>
    <source>
        <strain evidence="8">Derf</strain>
        <tissue evidence="8">Whole organism</tissue>
    </source>
</reference>
<reference evidence="8" key="2">
    <citation type="journal article" date="2022" name="Res Sq">
        <title>Comparative Genomics Reveals Insights into the Divergent Evolution of Astigmatic Mites and Household Pest Adaptations.</title>
        <authorList>
            <person name="Xiong Q."/>
            <person name="Wan A.T.-Y."/>
            <person name="Liu X.-Y."/>
            <person name="Fung C.S.-H."/>
            <person name="Xiao X."/>
            <person name="Malainual N."/>
            <person name="Hou J."/>
            <person name="Wang L."/>
            <person name="Wang M."/>
            <person name="Yang K."/>
            <person name="Cui Y."/>
            <person name="Leung E."/>
            <person name="Nong W."/>
            <person name="Shin S.-K."/>
            <person name="Au S."/>
            <person name="Jeong K.Y."/>
            <person name="Chew F.T."/>
            <person name="Hui J."/>
            <person name="Leung T.F."/>
            <person name="Tungtrongchitr A."/>
            <person name="Zhong N."/>
            <person name="Liu Z."/>
            <person name="Tsui S."/>
        </authorList>
    </citation>
    <scope>NUCLEOTIDE SEQUENCE</scope>
    <source>
        <strain evidence="8">Derf</strain>
        <tissue evidence="8">Whole organism</tissue>
    </source>
</reference>
<dbReference type="PANTHER" id="PTHR11723">
    <property type="entry name" value="DNA-BINDING PROTEIN INHIBITOR"/>
    <property type="match status" value="1"/>
</dbReference>
<evidence type="ECO:0000256" key="1">
    <source>
        <dbReference type="ARBA" id="ARBA00004123"/>
    </source>
</evidence>
<dbReference type="EMBL" id="ASGP02000001">
    <property type="protein sequence ID" value="KAH9527619.1"/>
    <property type="molecule type" value="Genomic_DNA"/>
</dbReference>
<comment type="caution">
    <text evidence="8">The sequence shown here is derived from an EMBL/GenBank/DDBJ whole genome shotgun (WGS) entry which is preliminary data.</text>
</comment>
<evidence type="ECO:0000256" key="2">
    <source>
        <dbReference type="ARBA" id="ARBA00022491"/>
    </source>
</evidence>
<name>A0A922L9K8_DERFA</name>
<gene>
    <name evidence="8" type="primary">ID2</name>
    <name evidence="8" type="ORF">DERF_001626</name>
</gene>
<keyword evidence="3" id="KW-0805">Transcription regulation</keyword>
<evidence type="ECO:0000259" key="7">
    <source>
        <dbReference type="PROSITE" id="PS50888"/>
    </source>
</evidence>
<evidence type="ECO:0000313" key="8">
    <source>
        <dbReference type="EMBL" id="KAH9527619.1"/>
    </source>
</evidence>
<dbReference type="PROSITE" id="PS50888">
    <property type="entry name" value="BHLH"/>
    <property type="match status" value="1"/>
</dbReference>
<dbReference type="GO" id="GO:0005737">
    <property type="term" value="C:cytoplasm"/>
    <property type="evidence" value="ECO:0007669"/>
    <property type="project" value="InterPro"/>
</dbReference>
<feature type="compositionally biased region" description="Low complexity" evidence="6">
    <location>
        <begin position="173"/>
        <end position="187"/>
    </location>
</feature>
<evidence type="ECO:0000256" key="5">
    <source>
        <dbReference type="ARBA" id="ARBA00023242"/>
    </source>
</evidence>
<dbReference type="AlphaFoldDB" id="A0A922L9K8"/>
<accession>A0A922L9K8</accession>
<evidence type="ECO:0000256" key="6">
    <source>
        <dbReference type="SAM" id="MobiDB-lite"/>
    </source>
</evidence>
<dbReference type="Pfam" id="PF00010">
    <property type="entry name" value="HLH"/>
    <property type="match status" value="1"/>
</dbReference>
<dbReference type="GO" id="GO:0000122">
    <property type="term" value="P:negative regulation of transcription by RNA polymerase II"/>
    <property type="evidence" value="ECO:0007669"/>
    <property type="project" value="InterPro"/>
</dbReference>
<keyword evidence="9" id="KW-1185">Reference proteome</keyword>
<keyword evidence="2" id="KW-0678">Repressor</keyword>
<proteinExistence type="predicted"/>
<dbReference type="GO" id="GO:0005634">
    <property type="term" value="C:nucleus"/>
    <property type="evidence" value="ECO:0007669"/>
    <property type="project" value="UniProtKB-SubCell"/>
</dbReference>
<dbReference type="InterPro" id="IPR036638">
    <property type="entry name" value="HLH_DNA-bd_sf"/>
</dbReference>
<dbReference type="GO" id="GO:0046983">
    <property type="term" value="F:protein dimerization activity"/>
    <property type="evidence" value="ECO:0007669"/>
    <property type="project" value="InterPro"/>
</dbReference>
<protein>
    <submittedName>
        <fullName evidence="8">DNA-binding protein inhibitor ID-2</fullName>
    </submittedName>
</protein>
<feature type="region of interest" description="Disordered" evidence="6">
    <location>
        <begin position="1"/>
        <end position="20"/>
    </location>
</feature>